<sequence>MGSLPLLVHWGLSNWHTLLRGCKALYQPLMCVPDTTENVCLLASSLPEGEHEVVIHSDEGGGGPLGLAKRVLLKETRETTHSRTSYSVLRRLAFRPKTQFTPLPSAPRVPQARWLSGLSPQPCPEEPALPWRINLSSLAPRTLALRQRLKSCLTAIHCFHEARLDDECAFYTSRAPPSGLTRVCTNPVATLLEWQDALSFIPVGSPAPQDSPS</sequence>
<accession>A0A5N4DGR2</accession>
<evidence type="ECO:0000313" key="1">
    <source>
        <dbReference type="EMBL" id="KAB1270290.1"/>
    </source>
</evidence>
<organism evidence="1 2">
    <name type="scientific">Camelus dromedarius</name>
    <name type="common">Dromedary</name>
    <name type="synonym">Arabian camel</name>
    <dbReference type="NCBI Taxonomy" id="9838"/>
    <lineage>
        <taxon>Eukaryota</taxon>
        <taxon>Metazoa</taxon>
        <taxon>Chordata</taxon>
        <taxon>Craniata</taxon>
        <taxon>Vertebrata</taxon>
        <taxon>Euteleostomi</taxon>
        <taxon>Mammalia</taxon>
        <taxon>Eutheria</taxon>
        <taxon>Laurasiatheria</taxon>
        <taxon>Artiodactyla</taxon>
        <taxon>Tylopoda</taxon>
        <taxon>Camelidae</taxon>
        <taxon>Camelus</taxon>
    </lineage>
</organism>
<keyword evidence="2" id="KW-1185">Reference proteome</keyword>
<dbReference type="Proteomes" id="UP000299084">
    <property type="component" value="Unassembled WGS sequence"/>
</dbReference>
<comment type="caution">
    <text evidence="1">The sequence shown here is derived from an EMBL/GenBank/DDBJ whole genome shotgun (WGS) entry which is preliminary data.</text>
</comment>
<evidence type="ECO:0000313" key="2">
    <source>
        <dbReference type="Proteomes" id="UP000299084"/>
    </source>
</evidence>
<name>A0A5N4DGR2_CAMDR</name>
<protein>
    <submittedName>
        <fullName evidence="1">Tastin</fullName>
    </submittedName>
</protein>
<dbReference type="PANTHER" id="PTHR15289">
    <property type="entry name" value="TASTIN"/>
    <property type="match status" value="1"/>
</dbReference>
<reference evidence="1 2" key="1">
    <citation type="journal article" date="2019" name="Mol. Ecol. Resour.">
        <title>Improving Illumina assemblies with Hi-C and long reads: an example with the North African dromedary.</title>
        <authorList>
            <person name="Elbers J.P."/>
            <person name="Rogers M.F."/>
            <person name="Perelman P.L."/>
            <person name="Proskuryakova A.A."/>
            <person name="Serdyukova N.A."/>
            <person name="Johnson W.E."/>
            <person name="Horin P."/>
            <person name="Corander J."/>
            <person name="Murphy D."/>
            <person name="Burger P.A."/>
        </authorList>
    </citation>
    <scope>NUCLEOTIDE SEQUENCE [LARGE SCALE GENOMIC DNA]</scope>
    <source>
        <strain evidence="1">Drom800</strain>
        <tissue evidence="1">Blood</tissue>
    </source>
</reference>
<proteinExistence type="predicted"/>
<dbReference type="PANTHER" id="PTHR15289:SF3">
    <property type="entry name" value="TASTIN"/>
    <property type="match status" value="1"/>
</dbReference>
<dbReference type="AlphaFoldDB" id="A0A5N4DGR2"/>
<dbReference type="InterPro" id="IPR026133">
    <property type="entry name" value="Tastin"/>
</dbReference>
<dbReference type="EMBL" id="JWIN03000012">
    <property type="protein sequence ID" value="KAB1270290.1"/>
    <property type="molecule type" value="Genomic_DNA"/>
</dbReference>
<gene>
    <name evidence="1" type="primary">Tastin</name>
    <name evidence="1" type="ORF">Cadr_000016889</name>
</gene>